<name>A0A6J7DEZ5_9ZZZZ</name>
<evidence type="ECO:0000313" key="1">
    <source>
        <dbReference type="EMBL" id="CAB4865733.1"/>
    </source>
</evidence>
<protein>
    <submittedName>
        <fullName evidence="1">Unannotated protein</fullName>
    </submittedName>
</protein>
<dbReference type="EMBL" id="CAFBLF010000081">
    <property type="protein sequence ID" value="CAB4865733.1"/>
    <property type="molecule type" value="Genomic_DNA"/>
</dbReference>
<proteinExistence type="predicted"/>
<reference evidence="1" key="1">
    <citation type="submission" date="2020-05" db="EMBL/GenBank/DDBJ databases">
        <authorList>
            <person name="Chiriac C."/>
            <person name="Salcher M."/>
            <person name="Ghai R."/>
            <person name="Kavagutti S V."/>
        </authorList>
    </citation>
    <scope>NUCLEOTIDE SEQUENCE</scope>
</reference>
<sequence length="172" mass="18194">MSSVNTVPRPSALVARSALGINALSAMSIVSPINRLDQSARVGRSPGSRAIRRSNSVRRTSIILSLSSAAMTSARIFAGSPGASRRQKSCKNAIVTQVQARRSTQFRPRVLRSNSLVGAMNGLIAASRSTFNLSKVAARVENRTKHSSATIASVDSVSRSVASWAWRAADSA</sequence>
<organism evidence="1">
    <name type="scientific">freshwater metagenome</name>
    <dbReference type="NCBI Taxonomy" id="449393"/>
    <lineage>
        <taxon>unclassified sequences</taxon>
        <taxon>metagenomes</taxon>
        <taxon>ecological metagenomes</taxon>
    </lineage>
</organism>
<gene>
    <name evidence="1" type="ORF">UFOPK3339_00635</name>
</gene>
<dbReference type="AlphaFoldDB" id="A0A6J7DEZ5"/>
<accession>A0A6J7DEZ5</accession>